<accession>A0ABD5TS91</accession>
<dbReference type="EMBL" id="JBHSXH010000002">
    <property type="protein sequence ID" value="MFC6823477.1"/>
    <property type="molecule type" value="Genomic_DNA"/>
</dbReference>
<keyword evidence="1" id="KW-0175">Coiled coil</keyword>
<protein>
    <submittedName>
        <fullName evidence="2">Uncharacterized protein</fullName>
    </submittedName>
</protein>
<evidence type="ECO:0000313" key="2">
    <source>
        <dbReference type="EMBL" id="MFC6823477.1"/>
    </source>
</evidence>
<evidence type="ECO:0000313" key="3">
    <source>
        <dbReference type="Proteomes" id="UP001596408"/>
    </source>
</evidence>
<comment type="caution">
    <text evidence="2">The sequence shown here is derived from an EMBL/GenBank/DDBJ whole genome shotgun (WGS) entry which is preliminary data.</text>
</comment>
<name>A0ABD5TS91_9EURY</name>
<reference evidence="2 3" key="1">
    <citation type="journal article" date="2019" name="Int. J. Syst. Evol. Microbiol.">
        <title>The Global Catalogue of Microorganisms (GCM) 10K type strain sequencing project: providing services to taxonomists for standard genome sequencing and annotation.</title>
        <authorList>
            <consortium name="The Broad Institute Genomics Platform"/>
            <consortium name="The Broad Institute Genome Sequencing Center for Infectious Disease"/>
            <person name="Wu L."/>
            <person name="Ma J."/>
        </authorList>
    </citation>
    <scope>NUCLEOTIDE SEQUENCE [LARGE SCALE GENOMIC DNA]</scope>
    <source>
        <strain evidence="2 3">YIM 94188</strain>
    </source>
</reference>
<feature type="coiled-coil region" evidence="1">
    <location>
        <begin position="9"/>
        <end position="64"/>
    </location>
</feature>
<sequence length="104" mass="11450">MTDSDPDPETDADSSVADLEAELAETRAERDALESDLEALRAERDALQANLNAQTAQLEAAHREFAALLVDAGVTFLDEDDLVERFEFTDLLQRTDLEDLSANP</sequence>
<dbReference type="RefSeq" id="WP_379691910.1">
    <property type="nucleotide sequence ID" value="NZ_JBHSXH010000002.1"/>
</dbReference>
<organism evidence="2 3">
    <name type="scientific">Halopelagius fulvigenes</name>
    <dbReference type="NCBI Taxonomy" id="1198324"/>
    <lineage>
        <taxon>Archaea</taxon>
        <taxon>Methanobacteriati</taxon>
        <taxon>Methanobacteriota</taxon>
        <taxon>Stenosarchaea group</taxon>
        <taxon>Halobacteria</taxon>
        <taxon>Halobacteriales</taxon>
        <taxon>Haloferacaceae</taxon>
    </lineage>
</organism>
<keyword evidence="3" id="KW-1185">Reference proteome</keyword>
<proteinExistence type="predicted"/>
<dbReference type="AlphaFoldDB" id="A0ABD5TS91"/>
<gene>
    <name evidence="2" type="ORF">ACFQEV_00435</name>
</gene>
<dbReference type="Proteomes" id="UP001596408">
    <property type="component" value="Unassembled WGS sequence"/>
</dbReference>
<evidence type="ECO:0000256" key="1">
    <source>
        <dbReference type="SAM" id="Coils"/>
    </source>
</evidence>
<dbReference type="Gene3D" id="6.10.250.3110">
    <property type="match status" value="1"/>
</dbReference>